<keyword evidence="3" id="KW-0240">DNA-directed RNA polymerase</keyword>
<keyword evidence="5" id="KW-0539">Nucleus</keyword>
<comment type="subcellular location">
    <subcellularLocation>
        <location evidence="1">Nucleus</location>
    </subcellularLocation>
</comment>
<feature type="region of interest" description="Disordered" evidence="6">
    <location>
        <begin position="199"/>
        <end position="250"/>
    </location>
</feature>
<dbReference type="SUPFAM" id="SSF88798">
    <property type="entry name" value="N-terminal, heterodimerisation domain of RBP7 (RpoE)"/>
    <property type="match status" value="1"/>
</dbReference>
<feature type="domain" description="RNA polymerase Rpb7-like N-terminal" evidence="7">
    <location>
        <begin position="9"/>
        <end position="64"/>
    </location>
</feature>
<dbReference type="InterPro" id="IPR012340">
    <property type="entry name" value="NA-bd_OB-fold"/>
</dbReference>
<dbReference type="Pfam" id="PF08292">
    <property type="entry name" value="RNA_pol_Rbc25"/>
    <property type="match status" value="1"/>
</dbReference>
<evidence type="ECO:0000256" key="2">
    <source>
        <dbReference type="ARBA" id="ARBA00009307"/>
    </source>
</evidence>
<dbReference type="InterPro" id="IPR013238">
    <property type="entry name" value="RNA_pol_III_Rbc25"/>
</dbReference>
<organism evidence="9 10">
    <name type="scientific">Tilletia indica</name>
    <dbReference type="NCBI Taxonomy" id="43049"/>
    <lineage>
        <taxon>Eukaryota</taxon>
        <taxon>Fungi</taxon>
        <taxon>Dikarya</taxon>
        <taxon>Basidiomycota</taxon>
        <taxon>Ustilaginomycotina</taxon>
        <taxon>Exobasidiomycetes</taxon>
        <taxon>Tilletiales</taxon>
        <taxon>Tilletiaceae</taxon>
        <taxon>Tilletia</taxon>
    </lineage>
</organism>
<protein>
    <recommendedName>
        <fullName evidence="11">RNA polymerase III subunit Rpc25 domain-containing protein</fullName>
    </recommendedName>
</protein>
<dbReference type="PANTHER" id="PTHR12709">
    <property type="entry name" value="DNA-DIRECTED RNA POLYMERASE II, III"/>
    <property type="match status" value="1"/>
</dbReference>
<dbReference type="Proteomes" id="UP000077521">
    <property type="component" value="Unassembled WGS sequence"/>
</dbReference>
<dbReference type="GO" id="GO:0006384">
    <property type="term" value="P:transcription initiation at RNA polymerase III promoter"/>
    <property type="evidence" value="ECO:0007669"/>
    <property type="project" value="TreeGrafter"/>
</dbReference>
<evidence type="ECO:0000256" key="3">
    <source>
        <dbReference type="ARBA" id="ARBA00022478"/>
    </source>
</evidence>
<accession>A0A177TSP7</accession>
<feature type="domain" description="RNA polymerase III subunit Rpc25" evidence="8">
    <location>
        <begin position="83"/>
        <end position="182"/>
    </location>
</feature>
<proteinExistence type="inferred from homology"/>
<evidence type="ECO:0000313" key="9">
    <source>
        <dbReference type="EMBL" id="KAE8257649.1"/>
    </source>
</evidence>
<keyword evidence="10" id="KW-1185">Reference proteome</keyword>
<gene>
    <name evidence="9" type="ORF">A4X13_0g2208</name>
</gene>
<evidence type="ECO:0000259" key="8">
    <source>
        <dbReference type="Pfam" id="PF08292"/>
    </source>
</evidence>
<reference evidence="9" key="1">
    <citation type="submission" date="2016-04" db="EMBL/GenBank/DDBJ databases">
        <authorList>
            <person name="Nguyen H.D."/>
            <person name="Samba Siva P."/>
            <person name="Cullis J."/>
            <person name="Levesque C.A."/>
            <person name="Hambleton S."/>
        </authorList>
    </citation>
    <scope>NUCLEOTIDE SEQUENCE</scope>
    <source>
        <strain evidence="9">DAOMC 236416</strain>
    </source>
</reference>
<evidence type="ECO:0000313" key="10">
    <source>
        <dbReference type="Proteomes" id="UP000077521"/>
    </source>
</evidence>
<dbReference type="OrthoDB" id="10256606at2759"/>
<dbReference type="Gene3D" id="2.40.50.140">
    <property type="entry name" value="Nucleic acid-binding proteins"/>
    <property type="match status" value="1"/>
</dbReference>
<keyword evidence="4" id="KW-0804">Transcription</keyword>
<comment type="similarity">
    <text evidence="2">Belongs to the eukaryotic RPB7/RPC8 RNA polymerase subunit family.</text>
</comment>
<comment type="caution">
    <text evidence="9">The sequence shown here is derived from an EMBL/GenBank/DDBJ whole genome shotgun (WGS) entry which is preliminary data.</text>
</comment>
<evidence type="ECO:0000256" key="6">
    <source>
        <dbReference type="SAM" id="MobiDB-lite"/>
    </source>
</evidence>
<dbReference type="Pfam" id="PF03876">
    <property type="entry name" value="SHS2_Rpb7-N"/>
    <property type="match status" value="1"/>
</dbReference>
<sequence>MFQLAEIDDTIRIEPCNMGKDRVEALSDEINRKYANRVLQGVGLCIFLFDISKASDGIVRWGDGCLYHHCTFRMLLFRPFPGEVLEGFIKSSDEDGIRVSMDFFDDIYVPGHLMPDICGFDHHDRAWFWVYQPPPDPVTGEPSPDRITDPYTTDREDRLYLAAGDRIRFAVEEDEFNDPEPGPGAVGGVGMVEGAKIGGGAFAPPPTTASSAAGPSAPGVGPAAAHGGNVASAASAAPGEAGTGPNLHGHNDGAAPVPAAYMERLAPYILICSIAGQGLGNPAWWDDDQGQADQDAGMEDANGHYEEAEYAET</sequence>
<dbReference type="AlphaFoldDB" id="A0A177TSP7"/>
<reference evidence="9" key="2">
    <citation type="journal article" date="2019" name="IMA Fungus">
        <title>Genome sequencing and comparison of five Tilletia species to identify candidate genes for the detection of regulated species infecting wheat.</title>
        <authorList>
            <person name="Nguyen H.D.T."/>
            <person name="Sultana T."/>
            <person name="Kesanakurti P."/>
            <person name="Hambleton S."/>
        </authorList>
    </citation>
    <scope>NUCLEOTIDE SEQUENCE</scope>
    <source>
        <strain evidence="9">DAOMC 236416</strain>
    </source>
</reference>
<name>A0A177TSP7_9BASI</name>
<feature type="region of interest" description="Disordered" evidence="6">
    <location>
        <begin position="285"/>
        <end position="313"/>
    </location>
</feature>
<dbReference type="InterPro" id="IPR036898">
    <property type="entry name" value="RNA_pol_Rpb7-like_N_sf"/>
</dbReference>
<dbReference type="GO" id="GO:0005666">
    <property type="term" value="C:RNA polymerase III complex"/>
    <property type="evidence" value="ECO:0007669"/>
    <property type="project" value="TreeGrafter"/>
</dbReference>
<dbReference type="SUPFAM" id="SSF50249">
    <property type="entry name" value="Nucleic acid-binding proteins"/>
    <property type="match status" value="1"/>
</dbReference>
<evidence type="ECO:0008006" key="11">
    <source>
        <dbReference type="Google" id="ProtNLM"/>
    </source>
</evidence>
<feature type="compositionally biased region" description="Low complexity" evidence="6">
    <location>
        <begin position="208"/>
        <end position="244"/>
    </location>
</feature>
<evidence type="ECO:0000256" key="1">
    <source>
        <dbReference type="ARBA" id="ARBA00004123"/>
    </source>
</evidence>
<dbReference type="EMBL" id="LWDF02000101">
    <property type="protein sequence ID" value="KAE8257649.1"/>
    <property type="molecule type" value="Genomic_DNA"/>
</dbReference>
<evidence type="ECO:0000256" key="4">
    <source>
        <dbReference type="ARBA" id="ARBA00023163"/>
    </source>
</evidence>
<dbReference type="InterPro" id="IPR045113">
    <property type="entry name" value="Rpb7-like"/>
</dbReference>
<dbReference type="PANTHER" id="PTHR12709:SF1">
    <property type="entry name" value="DNA-DIRECTED RNA POLYMERASE III SUBUNIT RPC8"/>
    <property type="match status" value="1"/>
</dbReference>
<dbReference type="InterPro" id="IPR005576">
    <property type="entry name" value="Rpb7-like_N"/>
</dbReference>
<dbReference type="Gene3D" id="3.30.1490.120">
    <property type="entry name" value="RNA polymerase Rpb7-like, N-terminal domain"/>
    <property type="match status" value="1"/>
</dbReference>
<evidence type="ECO:0000256" key="5">
    <source>
        <dbReference type="ARBA" id="ARBA00023242"/>
    </source>
</evidence>
<evidence type="ECO:0000259" key="7">
    <source>
        <dbReference type="Pfam" id="PF03876"/>
    </source>
</evidence>
<dbReference type="CDD" id="cd04330">
    <property type="entry name" value="RNAP_III_Rpc25_N"/>
    <property type="match status" value="1"/>
</dbReference>